<dbReference type="RefSeq" id="WP_188666167.1">
    <property type="nucleotide sequence ID" value="NZ_BMHV01000022.1"/>
</dbReference>
<reference evidence="8" key="2">
    <citation type="submission" date="2020-09" db="EMBL/GenBank/DDBJ databases">
        <authorList>
            <person name="Sun Q."/>
            <person name="Zhou Y."/>
        </authorList>
    </citation>
    <scope>NUCLEOTIDE SEQUENCE</scope>
    <source>
        <strain evidence="8">CGMCC 1.15254</strain>
    </source>
</reference>
<keyword evidence="9" id="KW-1185">Reference proteome</keyword>
<evidence type="ECO:0000256" key="1">
    <source>
        <dbReference type="ARBA" id="ARBA00022617"/>
    </source>
</evidence>
<dbReference type="Proteomes" id="UP000632498">
    <property type="component" value="Unassembled WGS sequence"/>
</dbReference>
<dbReference type="InterPro" id="IPR051459">
    <property type="entry name" value="Cytochrome_c-type_DH"/>
</dbReference>
<evidence type="ECO:0000256" key="3">
    <source>
        <dbReference type="ARBA" id="ARBA00023004"/>
    </source>
</evidence>
<evidence type="ECO:0000313" key="8">
    <source>
        <dbReference type="EMBL" id="GGF71448.1"/>
    </source>
</evidence>
<dbReference type="GO" id="GO:0009055">
    <property type="term" value="F:electron transfer activity"/>
    <property type="evidence" value="ECO:0007669"/>
    <property type="project" value="InterPro"/>
</dbReference>
<comment type="caution">
    <text evidence="8">The sequence shown here is derived from an EMBL/GenBank/DDBJ whole genome shotgun (WGS) entry which is preliminary data.</text>
</comment>
<protein>
    <submittedName>
        <fullName evidence="8">Diacylglycerol kinase</fullName>
    </submittedName>
</protein>
<name>A0A917C474_9PROT</name>
<dbReference type="GO" id="GO:0020037">
    <property type="term" value="F:heme binding"/>
    <property type="evidence" value="ECO:0007669"/>
    <property type="project" value="InterPro"/>
</dbReference>
<feature type="compositionally biased region" description="Basic and acidic residues" evidence="5">
    <location>
        <begin position="210"/>
        <end position="221"/>
    </location>
</feature>
<feature type="signal peptide" evidence="6">
    <location>
        <begin position="1"/>
        <end position="20"/>
    </location>
</feature>
<feature type="region of interest" description="Disordered" evidence="5">
    <location>
        <begin position="191"/>
        <end position="221"/>
    </location>
</feature>
<dbReference type="Gene3D" id="1.10.760.10">
    <property type="entry name" value="Cytochrome c-like domain"/>
    <property type="match status" value="1"/>
</dbReference>
<accession>A0A917C474</accession>
<dbReference type="InterPro" id="IPR036909">
    <property type="entry name" value="Cyt_c-like_dom_sf"/>
</dbReference>
<dbReference type="SUPFAM" id="SSF46626">
    <property type="entry name" value="Cytochrome c"/>
    <property type="match status" value="2"/>
</dbReference>
<dbReference type="PANTHER" id="PTHR35008">
    <property type="entry name" value="BLL4482 PROTEIN-RELATED"/>
    <property type="match status" value="1"/>
</dbReference>
<reference evidence="8" key="1">
    <citation type="journal article" date="2014" name="Int. J. Syst. Evol. Microbiol.">
        <title>Complete genome sequence of Corynebacterium casei LMG S-19264T (=DSM 44701T), isolated from a smear-ripened cheese.</title>
        <authorList>
            <consortium name="US DOE Joint Genome Institute (JGI-PGF)"/>
            <person name="Walter F."/>
            <person name="Albersmeier A."/>
            <person name="Kalinowski J."/>
            <person name="Ruckert C."/>
        </authorList>
    </citation>
    <scope>NUCLEOTIDE SEQUENCE</scope>
    <source>
        <strain evidence="8">CGMCC 1.15254</strain>
    </source>
</reference>
<evidence type="ECO:0000259" key="7">
    <source>
        <dbReference type="PROSITE" id="PS51007"/>
    </source>
</evidence>
<dbReference type="GO" id="GO:0016301">
    <property type="term" value="F:kinase activity"/>
    <property type="evidence" value="ECO:0007669"/>
    <property type="project" value="UniProtKB-KW"/>
</dbReference>
<evidence type="ECO:0000256" key="2">
    <source>
        <dbReference type="ARBA" id="ARBA00022723"/>
    </source>
</evidence>
<keyword evidence="3 4" id="KW-0408">Iron</keyword>
<keyword evidence="2 4" id="KW-0479">Metal-binding</keyword>
<dbReference type="EMBL" id="BMHV01000022">
    <property type="protein sequence ID" value="GGF71448.1"/>
    <property type="molecule type" value="Genomic_DNA"/>
</dbReference>
<keyword evidence="8" id="KW-0808">Transferase</keyword>
<keyword evidence="1 4" id="KW-0349">Heme</keyword>
<dbReference type="Pfam" id="PF00034">
    <property type="entry name" value="Cytochrom_C"/>
    <property type="match status" value="1"/>
</dbReference>
<dbReference type="AlphaFoldDB" id="A0A917C474"/>
<organism evidence="8 9">
    <name type="scientific">Terasakiella brassicae</name>
    <dbReference type="NCBI Taxonomy" id="1634917"/>
    <lineage>
        <taxon>Bacteria</taxon>
        <taxon>Pseudomonadati</taxon>
        <taxon>Pseudomonadota</taxon>
        <taxon>Alphaproteobacteria</taxon>
        <taxon>Rhodospirillales</taxon>
        <taxon>Terasakiellaceae</taxon>
        <taxon>Terasakiella</taxon>
    </lineage>
</organism>
<evidence type="ECO:0000256" key="4">
    <source>
        <dbReference type="PROSITE-ProRule" id="PRU00433"/>
    </source>
</evidence>
<evidence type="ECO:0000313" key="9">
    <source>
        <dbReference type="Proteomes" id="UP000632498"/>
    </source>
</evidence>
<keyword evidence="8" id="KW-0418">Kinase</keyword>
<dbReference type="GO" id="GO:0046872">
    <property type="term" value="F:metal ion binding"/>
    <property type="evidence" value="ECO:0007669"/>
    <property type="project" value="UniProtKB-KW"/>
</dbReference>
<feature type="chain" id="PRO_5037251145" evidence="6">
    <location>
        <begin position="21"/>
        <end position="274"/>
    </location>
</feature>
<feature type="domain" description="Cytochrome c" evidence="7">
    <location>
        <begin position="169"/>
        <end position="274"/>
    </location>
</feature>
<proteinExistence type="predicted"/>
<dbReference type="PROSITE" id="PS51007">
    <property type="entry name" value="CYTC"/>
    <property type="match status" value="2"/>
</dbReference>
<dbReference type="PANTHER" id="PTHR35008:SF8">
    <property type="entry name" value="ALCOHOL DEHYDROGENASE CYTOCHROME C SUBUNIT"/>
    <property type="match status" value="1"/>
</dbReference>
<evidence type="ECO:0000256" key="5">
    <source>
        <dbReference type="SAM" id="MobiDB-lite"/>
    </source>
</evidence>
<feature type="domain" description="Cytochrome c" evidence="7">
    <location>
        <begin position="22"/>
        <end position="127"/>
    </location>
</feature>
<dbReference type="InterPro" id="IPR009056">
    <property type="entry name" value="Cyt_c-like_dom"/>
</dbReference>
<sequence>MKRTALFLILFCLQASPLHAAGDAEKGKYILNMGGCISCHHTPNQKGADLSGGLAIKSPFGTFYVPNITPEPDVGIGGWSDEDFIAAMTQGISPDGSHYYPAFPYTSYTQMTRQDLLDLKAYLDTVAPSKNVVPEHDIPFPFNMRFLMMGWKMMFFDEGTFTPNPNKSEVWNRGAYIVNGPAHCGECHTPRNSLGGSDTSKKFQGNPNGPDKEKIPNIRPKGWEEGDYRTALRMGMTPDGDFLGGSMGHVIAKTTSKLTKDDLNAVITYLVEFE</sequence>
<evidence type="ECO:0000256" key="6">
    <source>
        <dbReference type="SAM" id="SignalP"/>
    </source>
</evidence>
<keyword evidence="6" id="KW-0732">Signal</keyword>
<gene>
    <name evidence="8" type="ORF">GCM10011332_26800</name>
</gene>
<feature type="compositionally biased region" description="Polar residues" evidence="5">
    <location>
        <begin position="191"/>
        <end position="207"/>
    </location>
</feature>